<organism evidence="13">
    <name type="scientific">Strongyloides stercoralis</name>
    <name type="common">Threadworm</name>
    <dbReference type="NCBI Taxonomy" id="6248"/>
    <lineage>
        <taxon>Eukaryota</taxon>
        <taxon>Metazoa</taxon>
        <taxon>Ecdysozoa</taxon>
        <taxon>Nematoda</taxon>
        <taxon>Chromadorea</taxon>
        <taxon>Rhabditida</taxon>
        <taxon>Tylenchina</taxon>
        <taxon>Panagrolaimomorpha</taxon>
        <taxon>Strongyloidoidea</taxon>
        <taxon>Strongyloididae</taxon>
        <taxon>Strongyloides</taxon>
    </lineage>
</organism>
<proteinExistence type="inferred from homology"/>
<comment type="subcellular location">
    <subcellularLocation>
        <location evidence="9">Cytoplasm</location>
    </subcellularLocation>
</comment>
<evidence type="ECO:0000256" key="4">
    <source>
        <dbReference type="ARBA" id="ARBA00022679"/>
    </source>
</evidence>
<name>A0A0K0ET27_STRER</name>
<dbReference type="Proteomes" id="UP000035681">
    <property type="component" value="Unplaced"/>
</dbReference>
<dbReference type="Gene3D" id="3.30.40.10">
    <property type="entry name" value="Zinc/RING finger domain, C3HC4 (zinc finger)"/>
    <property type="match status" value="1"/>
</dbReference>
<dbReference type="InterPro" id="IPR013083">
    <property type="entry name" value="Znf_RING/FYVE/PHD"/>
</dbReference>
<dbReference type="InterPro" id="IPR039396">
    <property type="entry name" value="Deltex_C"/>
</dbReference>
<dbReference type="Pfam" id="PF13639">
    <property type="entry name" value="zf-RING_2"/>
    <property type="match status" value="1"/>
</dbReference>
<evidence type="ECO:0000259" key="11">
    <source>
        <dbReference type="PROSITE" id="PS51154"/>
    </source>
</evidence>
<dbReference type="PROSITE" id="PS51154">
    <property type="entry name" value="MACRO"/>
    <property type="match status" value="1"/>
</dbReference>
<dbReference type="InterPro" id="IPR039398">
    <property type="entry name" value="Deltex_fam"/>
</dbReference>
<dbReference type="SUPFAM" id="SSF57850">
    <property type="entry name" value="RING/U-box"/>
    <property type="match status" value="1"/>
</dbReference>
<comment type="pathway">
    <text evidence="2 9">Protein modification; protein ubiquitination.</text>
</comment>
<evidence type="ECO:0000313" key="12">
    <source>
        <dbReference type="Proteomes" id="UP000035681"/>
    </source>
</evidence>
<dbReference type="UniPathway" id="UPA00143"/>
<dbReference type="Pfam" id="PF18102">
    <property type="entry name" value="DTC"/>
    <property type="match status" value="1"/>
</dbReference>
<dbReference type="STRING" id="6248.A0A0K0ET27"/>
<accession>A0A0K0ET27</accession>
<keyword evidence="9" id="KW-0963">Cytoplasm</keyword>
<evidence type="ECO:0000256" key="8">
    <source>
        <dbReference type="PROSITE-ProRule" id="PRU00175"/>
    </source>
</evidence>
<dbReference type="GO" id="GO:0007219">
    <property type="term" value="P:Notch signaling pathway"/>
    <property type="evidence" value="ECO:0007669"/>
    <property type="project" value="InterPro"/>
</dbReference>
<keyword evidence="4 9" id="KW-0808">Transferase</keyword>
<dbReference type="CDD" id="cd09633">
    <property type="entry name" value="Deltex_C"/>
    <property type="match status" value="1"/>
</dbReference>
<evidence type="ECO:0000256" key="9">
    <source>
        <dbReference type="RuleBase" id="RU367105"/>
    </source>
</evidence>
<dbReference type="GO" id="GO:0016567">
    <property type="term" value="P:protein ubiquitination"/>
    <property type="evidence" value="ECO:0007669"/>
    <property type="project" value="UniProtKB-UniRule"/>
</dbReference>
<evidence type="ECO:0000256" key="2">
    <source>
        <dbReference type="ARBA" id="ARBA00004906"/>
    </source>
</evidence>
<keyword evidence="7 9" id="KW-0862">Zinc</keyword>
<evidence type="ECO:0000256" key="6">
    <source>
        <dbReference type="ARBA" id="ARBA00022771"/>
    </source>
</evidence>
<dbReference type="Gene3D" id="3.30.390.130">
    <property type="match status" value="1"/>
</dbReference>
<keyword evidence="6 8" id="KW-0863">Zinc-finger</keyword>
<comment type="catalytic activity">
    <reaction evidence="1 9">
        <text>S-ubiquitinyl-[E2 ubiquitin-conjugating enzyme]-L-cysteine + [acceptor protein]-L-lysine = [E2 ubiquitin-conjugating enzyme]-L-cysteine + N(6)-ubiquitinyl-[acceptor protein]-L-lysine.</text>
        <dbReference type="EC" id="2.3.2.27"/>
    </reaction>
</comment>
<dbReference type="InterPro" id="IPR002589">
    <property type="entry name" value="Macro_dom"/>
</dbReference>
<dbReference type="InterPro" id="IPR043472">
    <property type="entry name" value="Macro_dom-like"/>
</dbReference>
<sequence>MSFQFRSVNIFFEVGDIFTSDVDAICISTTSRLDLTVGAGKALKRVLGGTLDSILNEERRKITNSTGVVIINGGEVLNNKKIMFAIIRGSDVGFLYEIYGRIFERAIQEGFRSIAMTAIGAGNLHAPLSYVSSCAFTALNRINNFGSLKKIYFKDIRERTISVYRRKFRRLLGNVEEVPTNEVDEDNEEDEEAVDEVENIESTSMTTLTDSDKEKLEEDDRCAICLCNFFESDETVVKLKLCRHIYHQECINEAFKTTQRCPLCLKIYVTSIGPQPPGGKMVSRIVSGTVPGFPDANGFIEIKYKIPSGIQSEQHVRPGLPFMGVTRVAYLPNTEEGAKCLKLLEVAFKMRYTFTVSDSLTTGRRNICVWNGIHHKTSKDGGEFGYPDSSYLHRLQYELRNLGITEELLG</sequence>
<feature type="domain" description="Macro" evidence="11">
    <location>
        <begin position="1"/>
        <end position="172"/>
    </location>
</feature>
<dbReference type="PROSITE" id="PS50089">
    <property type="entry name" value="ZF_RING_2"/>
    <property type="match status" value="1"/>
</dbReference>
<evidence type="ECO:0000256" key="1">
    <source>
        <dbReference type="ARBA" id="ARBA00000900"/>
    </source>
</evidence>
<dbReference type="InterPro" id="IPR039399">
    <property type="entry name" value="Deltex_C_sf"/>
</dbReference>
<dbReference type="GO" id="GO:0061630">
    <property type="term" value="F:ubiquitin protein ligase activity"/>
    <property type="evidence" value="ECO:0007669"/>
    <property type="project" value="UniProtKB-UniRule"/>
</dbReference>
<dbReference type="WBParaSite" id="SSTP_0001260300.1">
    <property type="protein sequence ID" value="SSTP_0001260300.1"/>
    <property type="gene ID" value="SSTP_0001260300"/>
</dbReference>
<dbReference type="SMART" id="SM00184">
    <property type="entry name" value="RING"/>
    <property type="match status" value="1"/>
</dbReference>
<dbReference type="InterPro" id="IPR001841">
    <property type="entry name" value="Znf_RING"/>
</dbReference>
<dbReference type="EC" id="2.3.2.27" evidence="9"/>
<dbReference type="GO" id="GO:0005737">
    <property type="term" value="C:cytoplasm"/>
    <property type="evidence" value="ECO:0007669"/>
    <property type="project" value="UniProtKB-SubCell"/>
</dbReference>
<dbReference type="WBParaSite" id="TCONS_00000305.p1">
    <property type="protein sequence ID" value="TCONS_00000305.p1"/>
    <property type="gene ID" value="XLOC_000319"/>
</dbReference>
<evidence type="ECO:0000256" key="3">
    <source>
        <dbReference type="ARBA" id="ARBA00009413"/>
    </source>
</evidence>
<dbReference type="Gene3D" id="3.40.220.10">
    <property type="entry name" value="Leucine Aminopeptidase, subunit E, domain 1"/>
    <property type="match status" value="1"/>
</dbReference>
<dbReference type="PANTHER" id="PTHR12622">
    <property type="entry name" value="DELTEX-RELATED"/>
    <property type="match status" value="1"/>
</dbReference>
<comment type="similarity">
    <text evidence="3 9">Belongs to the Deltex family.</text>
</comment>
<evidence type="ECO:0000259" key="10">
    <source>
        <dbReference type="PROSITE" id="PS50089"/>
    </source>
</evidence>
<evidence type="ECO:0000256" key="7">
    <source>
        <dbReference type="ARBA" id="ARBA00022833"/>
    </source>
</evidence>
<keyword evidence="5 9" id="KW-0479">Metal-binding</keyword>
<protein>
    <recommendedName>
        <fullName evidence="9">E3 ubiquitin-protein ligase</fullName>
        <ecNumber evidence="9">2.3.2.27</ecNumber>
    </recommendedName>
</protein>
<evidence type="ECO:0000256" key="5">
    <source>
        <dbReference type="ARBA" id="ARBA00022723"/>
    </source>
</evidence>
<evidence type="ECO:0000313" key="13">
    <source>
        <dbReference type="WBParaSite" id="SSTP_0001260300.1"/>
    </source>
</evidence>
<reference evidence="13" key="1">
    <citation type="submission" date="2015-08" db="UniProtKB">
        <authorList>
            <consortium name="WormBaseParasite"/>
        </authorList>
    </citation>
    <scope>IDENTIFICATION</scope>
</reference>
<dbReference type="SUPFAM" id="SSF52949">
    <property type="entry name" value="Macro domain-like"/>
    <property type="match status" value="1"/>
</dbReference>
<feature type="domain" description="RING-type" evidence="10">
    <location>
        <begin position="222"/>
        <end position="264"/>
    </location>
</feature>
<keyword evidence="12" id="KW-1185">Reference proteome</keyword>
<dbReference type="GO" id="GO:0008270">
    <property type="term" value="F:zinc ion binding"/>
    <property type="evidence" value="ECO:0007669"/>
    <property type="project" value="UniProtKB-KW"/>
</dbReference>
<dbReference type="AlphaFoldDB" id="A0A0K0ET27"/>